<evidence type="ECO:0000313" key="6">
    <source>
        <dbReference type="Proteomes" id="UP000606991"/>
    </source>
</evidence>
<reference evidence="4 5" key="1">
    <citation type="journal article" date="2017" name="Nature">
        <title>Atmospheric trace gases support primary production in Antarctic desert surface soil.</title>
        <authorList>
            <person name="Ji M."/>
            <person name="Greening C."/>
            <person name="Vanwonterghem I."/>
            <person name="Carere C.R."/>
            <person name="Bay S.K."/>
            <person name="Steen J.A."/>
            <person name="Montgomery K."/>
            <person name="Lines T."/>
            <person name="Beardall J."/>
            <person name="van Dorst J."/>
            <person name="Snape I."/>
            <person name="Stott M.B."/>
            <person name="Hugenholtz P."/>
            <person name="Ferrari B.C."/>
        </authorList>
    </citation>
    <scope>NUCLEOTIDE SEQUENCE [LARGE SCALE GENOMIC DNA]</scope>
    <source>
        <strain evidence="4">RRmetagenome_bin12</strain>
    </source>
</reference>
<protein>
    <submittedName>
        <fullName evidence="3 4">DNA-3-methyladenine glycosylase</fullName>
    </submittedName>
</protein>
<accession>A0A2W5Z6C1</accession>
<dbReference type="GO" id="GO:0006285">
    <property type="term" value="P:base-excision repair, AP site formation"/>
    <property type="evidence" value="ECO:0007669"/>
    <property type="project" value="TreeGrafter"/>
</dbReference>
<dbReference type="PANTHER" id="PTHR43003:SF6">
    <property type="entry name" value="DNA GLYCOSYLASE"/>
    <property type="match status" value="1"/>
</dbReference>
<dbReference type="InterPro" id="IPR011257">
    <property type="entry name" value="DNA_glycosylase"/>
</dbReference>
<comment type="caution">
    <text evidence="4">The sequence shown here is derived from an EMBL/GenBank/DDBJ whole genome shotgun (WGS) entry which is preliminary data.</text>
</comment>
<accession>A0A934N948</accession>
<keyword evidence="1" id="KW-0227">DNA damage</keyword>
<proteinExistence type="predicted"/>
<evidence type="ECO:0000313" key="5">
    <source>
        <dbReference type="Proteomes" id="UP000248724"/>
    </source>
</evidence>
<evidence type="ECO:0000313" key="4">
    <source>
        <dbReference type="EMBL" id="PZR80919.1"/>
    </source>
</evidence>
<dbReference type="GO" id="GO:0008725">
    <property type="term" value="F:DNA-3-methyladenine glycosylase activity"/>
    <property type="evidence" value="ECO:0007669"/>
    <property type="project" value="TreeGrafter"/>
</dbReference>
<evidence type="ECO:0000313" key="3">
    <source>
        <dbReference type="EMBL" id="MBJ7593872.1"/>
    </source>
</evidence>
<dbReference type="Proteomes" id="UP000248724">
    <property type="component" value="Unassembled WGS sequence"/>
</dbReference>
<dbReference type="PANTHER" id="PTHR43003">
    <property type="entry name" value="DNA-3-METHYLADENINE GLYCOSYLASE"/>
    <property type="match status" value="1"/>
</dbReference>
<dbReference type="GO" id="GO:0005737">
    <property type="term" value="C:cytoplasm"/>
    <property type="evidence" value="ECO:0007669"/>
    <property type="project" value="TreeGrafter"/>
</dbReference>
<dbReference type="Gene3D" id="1.10.340.30">
    <property type="entry name" value="Hypothetical protein, domain 2"/>
    <property type="match status" value="1"/>
</dbReference>
<evidence type="ECO:0000256" key="1">
    <source>
        <dbReference type="ARBA" id="ARBA00022763"/>
    </source>
</evidence>
<dbReference type="InterPro" id="IPR051912">
    <property type="entry name" value="Alkylbase_DNA_Glycosylase/TA"/>
</dbReference>
<organism evidence="4 5">
    <name type="scientific">Candidatus Aeolococcus gillhamiae</name>
    <dbReference type="NCBI Taxonomy" id="3127015"/>
    <lineage>
        <taxon>Bacteria</taxon>
        <taxon>Bacillati</taxon>
        <taxon>Candidatus Dormiibacterota</taxon>
        <taxon>Candidatus Dormibacteria</taxon>
        <taxon>Candidatus Aeolococcales</taxon>
        <taxon>Candidatus Aeolococcaceae</taxon>
        <taxon>Candidatus Aeolococcus</taxon>
    </lineage>
</organism>
<gene>
    <name evidence="4" type="ORF">DLM65_07005</name>
    <name evidence="3" type="ORF">JF886_03260</name>
</gene>
<keyword evidence="2" id="KW-0234">DNA repair</keyword>
<sequence>MTTVADVPVPERRFPIAHLPVDLATTTFPLRQGTHDPTTRVAVGQVWRALRTPGGPATLHLRVDGRELVAGAVGPGSVQALELAPRLAGLHDDPTALRPRHPVVTEARRRTPGLRLTSGTAVFDALVWSVLAQKVVGFDARRAYRDLVTRLGEPAPGDAGLLLPPDPGRIARTPYWTFHECNVERRRATVIVAAAHRAGSLNALAALPAAEARVRLQSLPGIGPWTAAEVTAVSHGDPDAVPLGDYHLPNAVAYALAGEPRADDARMLQLLEPYAGQRGRVIRLLMSGGRGAPRYGPRLSRQDIRAR</sequence>
<dbReference type="GO" id="GO:0043916">
    <property type="term" value="F:DNA-7-methylguanine glycosylase activity"/>
    <property type="evidence" value="ECO:0007669"/>
    <property type="project" value="TreeGrafter"/>
</dbReference>
<evidence type="ECO:0000256" key="2">
    <source>
        <dbReference type="ARBA" id="ARBA00023204"/>
    </source>
</evidence>
<dbReference type="GO" id="GO:0032993">
    <property type="term" value="C:protein-DNA complex"/>
    <property type="evidence" value="ECO:0007669"/>
    <property type="project" value="TreeGrafter"/>
</dbReference>
<dbReference type="Proteomes" id="UP000606991">
    <property type="component" value="Unassembled WGS sequence"/>
</dbReference>
<reference evidence="3 6" key="3">
    <citation type="submission" date="2020-10" db="EMBL/GenBank/DDBJ databases">
        <title>Ca. Dormibacterota MAGs.</title>
        <authorList>
            <person name="Montgomery K."/>
        </authorList>
    </citation>
    <scope>NUCLEOTIDE SEQUENCE [LARGE SCALE GENOMIC DNA]</scope>
    <source>
        <strain evidence="3">SC8812_S17_18</strain>
    </source>
</reference>
<dbReference type="AlphaFoldDB" id="A0A2W5Z6C1"/>
<dbReference type="GO" id="GO:0032131">
    <property type="term" value="F:alkylated DNA binding"/>
    <property type="evidence" value="ECO:0007669"/>
    <property type="project" value="TreeGrafter"/>
</dbReference>
<name>A0A2W5Z6C1_9BACT</name>
<dbReference type="SUPFAM" id="SSF48150">
    <property type="entry name" value="DNA-glycosylase"/>
    <property type="match status" value="1"/>
</dbReference>
<reference evidence="4" key="2">
    <citation type="submission" date="2018-05" db="EMBL/GenBank/DDBJ databases">
        <authorList>
            <person name="Ferrari B."/>
        </authorList>
    </citation>
    <scope>NUCLEOTIDE SEQUENCE</scope>
    <source>
        <strain evidence="4">RRmetagenome_bin12</strain>
    </source>
</reference>
<dbReference type="GO" id="GO:0006307">
    <property type="term" value="P:DNA alkylation repair"/>
    <property type="evidence" value="ECO:0007669"/>
    <property type="project" value="TreeGrafter"/>
</dbReference>
<dbReference type="EMBL" id="JAEKNS010000040">
    <property type="protein sequence ID" value="MBJ7593872.1"/>
    <property type="molecule type" value="Genomic_DNA"/>
</dbReference>
<dbReference type="RefSeq" id="WP_337309581.1">
    <property type="nucleotide sequence ID" value="NZ_JAEKNS010000040.1"/>
</dbReference>
<dbReference type="EMBL" id="QHBU01000130">
    <property type="protein sequence ID" value="PZR80919.1"/>
    <property type="molecule type" value="Genomic_DNA"/>
</dbReference>